<dbReference type="SUPFAM" id="SSF55874">
    <property type="entry name" value="ATPase domain of HSP90 chaperone/DNA topoisomerase II/histidine kinase"/>
    <property type="match status" value="1"/>
</dbReference>
<gene>
    <name evidence="1" type="ORF">J0656_18530</name>
</gene>
<proteinExistence type="predicted"/>
<dbReference type="Pfam" id="PF13589">
    <property type="entry name" value="HATPase_c_3"/>
    <property type="match status" value="1"/>
</dbReference>
<comment type="caution">
    <text evidence="1">The sequence shown here is derived from an EMBL/GenBank/DDBJ whole genome shotgun (WGS) entry which is preliminary data.</text>
</comment>
<keyword evidence="2" id="KW-1185">Reference proteome</keyword>
<organism evidence="1 2">
    <name type="scientific">Flagellimonas aurea</name>
    <dbReference type="NCBI Taxonomy" id="2915619"/>
    <lineage>
        <taxon>Bacteria</taxon>
        <taxon>Pseudomonadati</taxon>
        <taxon>Bacteroidota</taxon>
        <taxon>Flavobacteriia</taxon>
        <taxon>Flavobacteriales</taxon>
        <taxon>Flavobacteriaceae</taxon>
        <taxon>Flagellimonas</taxon>
    </lineage>
</organism>
<protein>
    <submittedName>
        <fullName evidence="1">ATP-binding protein</fullName>
    </submittedName>
</protein>
<sequence>MSGIINGNPTKVFFIEMLTRDISITDAIIDLLDNSIDGASSINKNDYSNLYIHLTLNENEFIVEDNCGGFSLDTAQKYAFRFGRPEDAPPTTGTVGRFGVGMKRALFKMGKVFEVESKTDDDHFQIDVDVAKWKEQKTIEEKDGVDVKRDDWNFNYNIIDDQSKNLDNNGTYIRVTDLYDEVSNLFTDESFLNDLTDDIERILNFSLEKGITIKLNGKTLSKKGIYLLMSERVKPYYYEGEKNDVKFRVLAGLSHTGDPSVAGWYIYCNDRLVVEADSTELTGWGVRSNVKFHPDYAMFRGILFLDSDDTLKLPLTTTKKGIDSTANIYKTSRTYMEEGMNYVLSFLKDVRKLEDSDDYRNTLDEVEEKKNVVELKRENFNSYDSRKFFAPDLSPDVIKTKKDSVRISFSAPIKLAGKAKVHSGSKSYKELGENIFDYYTKMEELLDE</sequence>
<keyword evidence="1" id="KW-0547">Nucleotide-binding</keyword>
<dbReference type="InterPro" id="IPR036890">
    <property type="entry name" value="HATPase_C_sf"/>
</dbReference>
<accession>A0ABS3GB03</accession>
<dbReference type="RefSeq" id="WP_207036602.1">
    <property type="nucleotide sequence ID" value="NZ_JAFLNL010000015.1"/>
</dbReference>
<name>A0ABS3GB03_9FLAO</name>
<reference evidence="1 2" key="1">
    <citation type="submission" date="2021-03" db="EMBL/GenBank/DDBJ databases">
        <title>Muricauda lutimaris sp. nov. and Muricauda ruestringensis sp. nov, two marine members of the Flavobacteriaceae isolated from deep sea sediments of Western Pacific.</title>
        <authorList>
            <person name="Zhao S."/>
            <person name="Liu R."/>
        </authorList>
    </citation>
    <scope>NUCLEOTIDE SEQUENCE [LARGE SCALE GENOMIC DNA]</scope>
    <source>
        <strain evidence="1 2">BC31-1-A7</strain>
    </source>
</reference>
<dbReference type="EMBL" id="JAFLNL010000015">
    <property type="protein sequence ID" value="MBO0356021.1"/>
    <property type="molecule type" value="Genomic_DNA"/>
</dbReference>
<dbReference type="Gene3D" id="3.30.565.10">
    <property type="entry name" value="Histidine kinase-like ATPase, C-terminal domain"/>
    <property type="match status" value="1"/>
</dbReference>
<evidence type="ECO:0000313" key="2">
    <source>
        <dbReference type="Proteomes" id="UP000664044"/>
    </source>
</evidence>
<evidence type="ECO:0000313" key="1">
    <source>
        <dbReference type="EMBL" id="MBO0356021.1"/>
    </source>
</evidence>
<dbReference type="GO" id="GO:0005524">
    <property type="term" value="F:ATP binding"/>
    <property type="evidence" value="ECO:0007669"/>
    <property type="project" value="UniProtKB-KW"/>
</dbReference>
<dbReference type="Proteomes" id="UP000664044">
    <property type="component" value="Unassembled WGS sequence"/>
</dbReference>
<keyword evidence="1" id="KW-0067">ATP-binding</keyword>